<comment type="caution">
    <text evidence="1">The sequence shown here is derived from an EMBL/GenBank/DDBJ whole genome shotgun (WGS) entry which is preliminary data.</text>
</comment>
<proteinExistence type="predicted"/>
<dbReference type="Proteomes" id="UP001497700">
    <property type="component" value="Unassembled WGS sequence"/>
</dbReference>
<name>A0ACB9ZD93_9PEZI</name>
<protein>
    <submittedName>
        <fullName evidence="1">Kinase-like protein</fullName>
    </submittedName>
</protein>
<evidence type="ECO:0000313" key="2">
    <source>
        <dbReference type="Proteomes" id="UP001497700"/>
    </source>
</evidence>
<dbReference type="EMBL" id="MU393433">
    <property type="protein sequence ID" value="KAI4869144.1"/>
    <property type="molecule type" value="Genomic_DNA"/>
</dbReference>
<accession>A0ACB9ZD93</accession>
<organism evidence="1 2">
    <name type="scientific">Hypoxylon rubiginosum</name>
    <dbReference type="NCBI Taxonomy" id="110542"/>
    <lineage>
        <taxon>Eukaryota</taxon>
        <taxon>Fungi</taxon>
        <taxon>Dikarya</taxon>
        <taxon>Ascomycota</taxon>
        <taxon>Pezizomycotina</taxon>
        <taxon>Sordariomycetes</taxon>
        <taxon>Xylariomycetidae</taxon>
        <taxon>Xylariales</taxon>
        <taxon>Hypoxylaceae</taxon>
        <taxon>Hypoxylon</taxon>
    </lineage>
</organism>
<reference evidence="1 2" key="1">
    <citation type="journal article" date="2022" name="New Phytol.">
        <title>Ecological generalism drives hyperdiversity of secondary metabolite gene clusters in xylarialean endophytes.</title>
        <authorList>
            <person name="Franco M.E.E."/>
            <person name="Wisecaver J.H."/>
            <person name="Arnold A.E."/>
            <person name="Ju Y.M."/>
            <person name="Slot J.C."/>
            <person name="Ahrendt S."/>
            <person name="Moore L.P."/>
            <person name="Eastman K.E."/>
            <person name="Scott K."/>
            <person name="Konkel Z."/>
            <person name="Mondo S.J."/>
            <person name="Kuo A."/>
            <person name="Hayes R.D."/>
            <person name="Haridas S."/>
            <person name="Andreopoulos B."/>
            <person name="Riley R."/>
            <person name="LaButti K."/>
            <person name="Pangilinan J."/>
            <person name="Lipzen A."/>
            <person name="Amirebrahimi M."/>
            <person name="Yan J."/>
            <person name="Adam C."/>
            <person name="Keymanesh K."/>
            <person name="Ng V."/>
            <person name="Louie K."/>
            <person name="Northen T."/>
            <person name="Drula E."/>
            <person name="Henrissat B."/>
            <person name="Hsieh H.M."/>
            <person name="Youens-Clark K."/>
            <person name="Lutzoni F."/>
            <person name="Miadlikowska J."/>
            <person name="Eastwood D.C."/>
            <person name="Hamelin R.C."/>
            <person name="Grigoriev I.V."/>
            <person name="U'Ren J.M."/>
        </authorList>
    </citation>
    <scope>NUCLEOTIDE SEQUENCE [LARGE SCALE GENOMIC DNA]</scope>
    <source>
        <strain evidence="1 2">CBS 119005</strain>
    </source>
</reference>
<evidence type="ECO:0000313" key="1">
    <source>
        <dbReference type="EMBL" id="KAI4869144.1"/>
    </source>
</evidence>
<sequence length="671" mass="77183">MAAMDKRDPSRQPQSFREEFLASNYTFRGYRLYGSRELGWSTLASNRTAWANKSIPRTGQSEIREARTRRSDAYPALYRLADKRFKLSDPQKNEPDNITVARTRWQEATAWFTAQGPFRHVSPLGYGGLGLTIRFQYQNPDPTIPPRDIVLKIGLRGWISHEIDAEERSAKRVARAAHCVQMIDPEELGMPPKKPWDFVDPDEFDSESESDSGDDNESVQDLDDPPLQGPLREWLLTNRMEKMEERWQKHKDYAVHRFRLIARRNAIAAEEEERREEERNEKGKANERPPRKYKPEKWDLDHKDFILLEFCENGDLANFLYRLVQSGEQIPNRVIWQFWLCLVKACIAMEYPVTKFHPRRREKAQREQGILAGTQNMTLNAQGGGAGGSGAGGSGAGGSGAGGSGVGGSSAQGSGSQGQGSNPQEAKVIGDELFEYLPPDTRRWAGQRLVHFDIDPQNIFITGFDKEPGCGEHDIVPRLKLADFGMAEKIIPEKSNQYYLNKRRLAKHGYFTPEQFGRDWDLLEATEYFGAEVAASKIAGNYGSHTNVWGMALVMWQLITQYFPLLPPRLQESDRTDLPPNYCADIYDIEYEWVDEDFKRILSLCMAHDPSDRPSLQTLLETAEQGITREYPEESDDEIRSFIRRMTIRCPYEEWSLGKWWFWWSRRGRWF</sequence>
<keyword evidence="2" id="KW-1185">Reference proteome</keyword>
<gene>
    <name evidence="1" type="ORF">F4820DRAFT_64069</name>
</gene>